<feature type="transmembrane region" description="Helical" evidence="1">
    <location>
        <begin position="7"/>
        <end position="28"/>
    </location>
</feature>
<feature type="transmembrane region" description="Helical" evidence="1">
    <location>
        <begin position="48"/>
        <end position="68"/>
    </location>
</feature>
<dbReference type="EMBL" id="BAABFC010000003">
    <property type="protein sequence ID" value="GAA4494492.1"/>
    <property type="molecule type" value="Genomic_DNA"/>
</dbReference>
<reference evidence="3" key="1">
    <citation type="journal article" date="2019" name="Int. J. Syst. Evol. Microbiol.">
        <title>The Global Catalogue of Microorganisms (GCM) 10K type strain sequencing project: providing services to taxonomists for standard genome sequencing and annotation.</title>
        <authorList>
            <consortium name="The Broad Institute Genomics Platform"/>
            <consortium name="The Broad Institute Genome Sequencing Center for Infectious Disease"/>
            <person name="Wu L."/>
            <person name="Ma J."/>
        </authorList>
    </citation>
    <scope>NUCLEOTIDE SEQUENCE [LARGE SCALE GENOMIC DNA]</scope>
    <source>
        <strain evidence="3">JCM 32226</strain>
    </source>
</reference>
<comment type="caution">
    <text evidence="2">The sequence shown here is derived from an EMBL/GenBank/DDBJ whole genome shotgun (WGS) entry which is preliminary data.</text>
</comment>
<keyword evidence="1" id="KW-0472">Membrane</keyword>
<evidence type="ECO:0000256" key="1">
    <source>
        <dbReference type="SAM" id="Phobius"/>
    </source>
</evidence>
<sequence>MKKRSSWIFAFIAAFALWCLFGAVPFVIELVHVVNSDDVQRVAPFSGIFGAAEAFFSGFALIAVIISIQQQRESLLMQSEELKLSRQEMQASTEAQQDMAEQQKKAICLEIIMPFMSEISSSEMRKALIVISKFGREFDFQEKYAALITKRDNDLLSDQESEQFELIDNSRRQFVGIFHKMFRLYKTGVVDDDIVRVVIGPDHCHMLLKTVEPLEAKIRTNYSRDIFDFARKLYSDATLEEQGSHKRASLNKQI</sequence>
<dbReference type="Proteomes" id="UP001501321">
    <property type="component" value="Unassembled WGS sequence"/>
</dbReference>
<keyword evidence="3" id="KW-1185">Reference proteome</keyword>
<protein>
    <submittedName>
        <fullName evidence="2">Uncharacterized protein</fullName>
    </submittedName>
</protein>
<accession>A0ABP8PYQ4</accession>
<name>A0ABP8PYQ4_9GAMM</name>
<gene>
    <name evidence="2" type="ORF">GCM10023095_06170</name>
</gene>
<proteinExistence type="predicted"/>
<evidence type="ECO:0000313" key="3">
    <source>
        <dbReference type="Proteomes" id="UP001501321"/>
    </source>
</evidence>
<organism evidence="2 3">
    <name type="scientific">Pseudaeromonas paramecii</name>
    <dbReference type="NCBI Taxonomy" id="2138166"/>
    <lineage>
        <taxon>Bacteria</taxon>
        <taxon>Pseudomonadati</taxon>
        <taxon>Pseudomonadota</taxon>
        <taxon>Gammaproteobacteria</taxon>
        <taxon>Aeromonadales</taxon>
        <taxon>Aeromonadaceae</taxon>
        <taxon>Pseudaeromonas</taxon>
    </lineage>
</organism>
<dbReference type="RefSeq" id="WP_345009948.1">
    <property type="nucleotide sequence ID" value="NZ_BAABFC010000003.1"/>
</dbReference>
<keyword evidence="1" id="KW-0812">Transmembrane</keyword>
<evidence type="ECO:0000313" key="2">
    <source>
        <dbReference type="EMBL" id="GAA4494492.1"/>
    </source>
</evidence>
<keyword evidence="1" id="KW-1133">Transmembrane helix</keyword>